<evidence type="ECO:0000313" key="2">
    <source>
        <dbReference type="Proteomes" id="UP000368474"/>
    </source>
</evidence>
<protein>
    <submittedName>
        <fullName evidence="1">Uncharacterized protein</fullName>
    </submittedName>
</protein>
<keyword evidence="2" id="KW-1185">Reference proteome</keyword>
<gene>
    <name evidence="1" type="ORF">PMO31116_03909</name>
</gene>
<dbReference type="EMBL" id="CABPSD010000013">
    <property type="protein sequence ID" value="VVE36759.1"/>
    <property type="molecule type" value="Genomic_DNA"/>
</dbReference>
<name>A0A5E4XJW5_9BURK</name>
<organism evidence="1 2">
    <name type="scientific">Pandoraea morbifera</name>
    <dbReference type="NCBI Taxonomy" id="2508300"/>
    <lineage>
        <taxon>Bacteria</taxon>
        <taxon>Pseudomonadati</taxon>
        <taxon>Pseudomonadota</taxon>
        <taxon>Betaproteobacteria</taxon>
        <taxon>Burkholderiales</taxon>
        <taxon>Burkholderiaceae</taxon>
        <taxon>Pandoraea</taxon>
    </lineage>
</organism>
<sequence>MSELSELANEFRDHALRFNERVARLERGRFFSSQSAMFSLARAKAQILAINRSVDVDGRTVLELEIRATTNELGLHYFERENVEAFVLVYRMLTQNNDGLSISRLAKRYEHAHPALQSLIEQIRAEYLLFLDAASPFSPGGHAVCHREILETVIYGELAHTNKENAGKFAQWTRYPSHANSLWLVFDGALRTAMEFLRCYRDINALSLLTHFGIPVEDETVFRRLQAHGLFAHDAQFDPSASTS</sequence>
<evidence type="ECO:0000313" key="1">
    <source>
        <dbReference type="EMBL" id="VVE36759.1"/>
    </source>
</evidence>
<reference evidence="1 2" key="1">
    <citation type="submission" date="2019-08" db="EMBL/GenBank/DDBJ databases">
        <authorList>
            <person name="Peeters C."/>
        </authorList>
    </citation>
    <scope>NUCLEOTIDE SEQUENCE [LARGE SCALE GENOMIC DNA]</scope>
    <source>
        <strain evidence="1 2">LMG 31116</strain>
    </source>
</reference>
<dbReference type="Proteomes" id="UP000368474">
    <property type="component" value="Unassembled WGS sequence"/>
</dbReference>
<accession>A0A5E4XJW5</accession>
<proteinExistence type="predicted"/>
<dbReference type="RefSeq" id="WP_150568103.1">
    <property type="nucleotide sequence ID" value="NZ_CABPSD010000013.1"/>
</dbReference>
<dbReference type="AlphaFoldDB" id="A0A5E4XJW5"/>